<evidence type="ECO:0000256" key="1">
    <source>
        <dbReference type="SAM" id="MobiDB-lite"/>
    </source>
</evidence>
<dbReference type="Proteomes" id="UP001279642">
    <property type="component" value="Unassembled WGS sequence"/>
</dbReference>
<reference evidence="3 4" key="1">
    <citation type="journal article" date="2016" name="Antonie Van Leeuwenhoek">
        <title>Dongia soli sp. nov., isolated from soil from Dokdo, Korea.</title>
        <authorList>
            <person name="Kim D.U."/>
            <person name="Lee H."/>
            <person name="Kim H."/>
            <person name="Kim S.G."/>
            <person name="Ka J.O."/>
        </authorList>
    </citation>
    <scope>NUCLEOTIDE SEQUENCE [LARGE SCALE GENOMIC DNA]</scope>
    <source>
        <strain evidence="3 4">D78</strain>
    </source>
</reference>
<sequence length="90" mass="9456">MKKFSLVLAAGALMAISGSAFATTTTPAKQCATLEHQFDTAIKKHANAPKAADAKQARTEGGDMCKSGKQADGVKRLQEGIRDLGLKPRV</sequence>
<accession>A0ABU5E7Q8</accession>
<dbReference type="RefSeq" id="WP_320506715.1">
    <property type="nucleotide sequence ID" value="NZ_JAXCLW010000001.1"/>
</dbReference>
<proteinExistence type="predicted"/>
<evidence type="ECO:0008006" key="5">
    <source>
        <dbReference type="Google" id="ProtNLM"/>
    </source>
</evidence>
<protein>
    <recommendedName>
        <fullName evidence="5">PsiF repeat-containing protein</fullName>
    </recommendedName>
</protein>
<evidence type="ECO:0000256" key="2">
    <source>
        <dbReference type="SAM" id="SignalP"/>
    </source>
</evidence>
<name>A0ABU5E7Q8_9PROT</name>
<feature type="region of interest" description="Disordered" evidence="1">
    <location>
        <begin position="45"/>
        <end position="71"/>
    </location>
</feature>
<comment type="caution">
    <text evidence="3">The sequence shown here is derived from an EMBL/GenBank/DDBJ whole genome shotgun (WGS) entry which is preliminary data.</text>
</comment>
<feature type="chain" id="PRO_5045097062" description="PsiF repeat-containing protein" evidence="2">
    <location>
        <begin position="23"/>
        <end position="90"/>
    </location>
</feature>
<evidence type="ECO:0000313" key="4">
    <source>
        <dbReference type="Proteomes" id="UP001279642"/>
    </source>
</evidence>
<feature type="signal peptide" evidence="2">
    <location>
        <begin position="1"/>
        <end position="22"/>
    </location>
</feature>
<keyword evidence="4" id="KW-1185">Reference proteome</keyword>
<feature type="compositionally biased region" description="Basic and acidic residues" evidence="1">
    <location>
        <begin position="52"/>
        <end position="63"/>
    </location>
</feature>
<gene>
    <name evidence="3" type="ORF">SMD27_02280</name>
</gene>
<keyword evidence="2" id="KW-0732">Signal</keyword>
<organism evidence="3 4">
    <name type="scientific">Dongia soli</name>
    <dbReference type="NCBI Taxonomy" id="600628"/>
    <lineage>
        <taxon>Bacteria</taxon>
        <taxon>Pseudomonadati</taxon>
        <taxon>Pseudomonadota</taxon>
        <taxon>Alphaproteobacteria</taxon>
        <taxon>Rhodospirillales</taxon>
        <taxon>Dongiaceae</taxon>
        <taxon>Dongia</taxon>
    </lineage>
</organism>
<evidence type="ECO:0000313" key="3">
    <source>
        <dbReference type="EMBL" id="MDY0881660.1"/>
    </source>
</evidence>
<dbReference type="EMBL" id="JAXCLW010000001">
    <property type="protein sequence ID" value="MDY0881660.1"/>
    <property type="molecule type" value="Genomic_DNA"/>
</dbReference>